<accession>A0A3D8M2T7</accession>
<organism evidence="2 3">
    <name type="scientific">Alteromonas aestuariivivens</name>
    <dbReference type="NCBI Taxonomy" id="1938339"/>
    <lineage>
        <taxon>Bacteria</taxon>
        <taxon>Pseudomonadati</taxon>
        <taxon>Pseudomonadota</taxon>
        <taxon>Gammaproteobacteria</taxon>
        <taxon>Alteromonadales</taxon>
        <taxon>Alteromonadaceae</taxon>
        <taxon>Alteromonas/Salinimonas group</taxon>
        <taxon>Alteromonas</taxon>
    </lineage>
</organism>
<keyword evidence="1" id="KW-0472">Membrane</keyword>
<gene>
    <name evidence="2" type="ORF">DXV75_16590</name>
</gene>
<reference evidence="3" key="1">
    <citation type="submission" date="2018-08" db="EMBL/GenBank/DDBJ databases">
        <authorList>
            <person name="Zhang J."/>
            <person name="Du Z.-J."/>
        </authorList>
    </citation>
    <scope>NUCLEOTIDE SEQUENCE [LARGE SCALE GENOMIC DNA]</scope>
    <source>
        <strain evidence="3">KCTC 52655</strain>
    </source>
</reference>
<evidence type="ECO:0000256" key="1">
    <source>
        <dbReference type="SAM" id="Phobius"/>
    </source>
</evidence>
<dbReference type="Proteomes" id="UP000256561">
    <property type="component" value="Unassembled WGS sequence"/>
</dbReference>
<keyword evidence="1" id="KW-0812">Transmembrane</keyword>
<protein>
    <submittedName>
        <fullName evidence="2">Uncharacterized protein</fullName>
    </submittedName>
</protein>
<keyword evidence="1" id="KW-1133">Transmembrane helix</keyword>
<dbReference type="EMBL" id="QRHA01000018">
    <property type="protein sequence ID" value="RDV23920.1"/>
    <property type="molecule type" value="Genomic_DNA"/>
</dbReference>
<dbReference type="RefSeq" id="WP_115594549.1">
    <property type="nucleotide sequence ID" value="NZ_QRHA01000018.1"/>
</dbReference>
<dbReference type="AlphaFoldDB" id="A0A3D8M2T7"/>
<comment type="caution">
    <text evidence="2">The sequence shown here is derived from an EMBL/GenBank/DDBJ whole genome shotgun (WGS) entry which is preliminary data.</text>
</comment>
<feature type="transmembrane region" description="Helical" evidence="1">
    <location>
        <begin position="7"/>
        <end position="24"/>
    </location>
</feature>
<sequence>MKAFINISLSIIAICALIFLYVTWVNEKAVLSYEGEIAPNEIVANKTAVNTIQLPTSSNENELRIEKLKNQAKKRHQEIINLTGANSGKNQLKYEDDWCVATEDLTEEDQAYALEQSKEWKLSRAKVSLSDIDSKSDLPDSAEVYLSPYKHMDKETLIRLGKQDDMMALTAIIQSPGYDVFNEGTKLYAAQKLVTLGDTSTGLETLVINEIVQVKLAKNLNKGNAIKHLKSALALIEFGMMRNDSTSLEVFLDSAIDYKARLNGVNPALLTDNDFDDIKNMAKDIYDEINKNRIDNGLPSFEEINNTKIGKIYNSKKLFWFYSKYPSLMKSSIFPEHWKNSYLKKSPCVNRRIAMYNFRNAELPEIKKEIANIEQGMN</sequence>
<proteinExistence type="predicted"/>
<name>A0A3D8M2T7_9ALTE</name>
<evidence type="ECO:0000313" key="3">
    <source>
        <dbReference type="Proteomes" id="UP000256561"/>
    </source>
</evidence>
<keyword evidence="3" id="KW-1185">Reference proteome</keyword>
<evidence type="ECO:0000313" key="2">
    <source>
        <dbReference type="EMBL" id="RDV23920.1"/>
    </source>
</evidence>
<dbReference type="OrthoDB" id="6386669at2"/>